<evidence type="ECO:0000313" key="4">
    <source>
        <dbReference type="Proteomes" id="UP000178419"/>
    </source>
</evidence>
<dbReference type="InterPro" id="IPR020546">
    <property type="entry name" value="ATP_synth_F1_dsu/esu_N"/>
</dbReference>
<dbReference type="EMBL" id="MGGE01000053">
    <property type="protein sequence ID" value="OGM20044.1"/>
    <property type="molecule type" value="Genomic_DNA"/>
</dbReference>
<dbReference type="SUPFAM" id="SSF51344">
    <property type="entry name" value="Epsilon subunit of F1F0-ATP synthase N-terminal domain"/>
    <property type="match status" value="1"/>
</dbReference>
<dbReference type="AlphaFoldDB" id="A0A1F7XYB8"/>
<gene>
    <name evidence="3" type="ORF">A2714_02615</name>
</gene>
<dbReference type="InterPro" id="IPR036771">
    <property type="entry name" value="ATPsynth_dsu/esu_N"/>
</dbReference>
<reference evidence="3 4" key="1">
    <citation type="journal article" date="2016" name="Nat. Commun.">
        <title>Thousands of microbial genomes shed light on interconnected biogeochemical processes in an aquifer system.</title>
        <authorList>
            <person name="Anantharaman K."/>
            <person name="Brown C.T."/>
            <person name="Hug L.A."/>
            <person name="Sharon I."/>
            <person name="Castelle C.J."/>
            <person name="Probst A.J."/>
            <person name="Thomas B.C."/>
            <person name="Singh A."/>
            <person name="Wilkins M.J."/>
            <person name="Karaoz U."/>
            <person name="Brodie E.L."/>
            <person name="Williams K.H."/>
            <person name="Hubbard S.S."/>
            <person name="Banfield J.F."/>
        </authorList>
    </citation>
    <scope>NUCLEOTIDE SEQUENCE [LARGE SCALE GENOMIC DNA]</scope>
</reference>
<dbReference type="GO" id="GO:0015986">
    <property type="term" value="P:proton motive force-driven ATP synthesis"/>
    <property type="evidence" value="ECO:0007669"/>
    <property type="project" value="InterPro"/>
</dbReference>
<accession>A0A1F7XYB8</accession>
<evidence type="ECO:0000313" key="3">
    <source>
        <dbReference type="EMBL" id="OGM20044.1"/>
    </source>
</evidence>
<keyword evidence="1" id="KW-0066">ATP synthesis</keyword>
<sequence>MDDQKFHLRILSREGVLFEGEVASITSYNEKGKFDVLAQHANFITLTTKGIYIRETGSVEERVINFDNALIRVRENKVEAYVGIEGMSTQSFK</sequence>
<evidence type="ECO:0000259" key="2">
    <source>
        <dbReference type="Pfam" id="PF02823"/>
    </source>
</evidence>
<evidence type="ECO:0000256" key="1">
    <source>
        <dbReference type="ARBA" id="ARBA00023196"/>
    </source>
</evidence>
<dbReference type="Gene3D" id="2.60.15.10">
    <property type="entry name" value="F0F1 ATP synthase delta/epsilon subunit, N-terminal"/>
    <property type="match status" value="1"/>
</dbReference>
<name>A0A1F7XYB8_9BACT</name>
<organism evidence="3 4">
    <name type="scientific">Candidatus Woesebacteria bacterium RIFCSPHIGHO2_01_FULL_38_9</name>
    <dbReference type="NCBI Taxonomy" id="1802492"/>
    <lineage>
        <taxon>Bacteria</taxon>
        <taxon>Candidatus Woeseibacteriota</taxon>
    </lineage>
</organism>
<protein>
    <recommendedName>
        <fullName evidence="2">ATP synthase F1 complex delta/epsilon subunit N-terminal domain-containing protein</fullName>
    </recommendedName>
</protein>
<feature type="domain" description="ATP synthase F1 complex delta/epsilon subunit N-terminal" evidence="2">
    <location>
        <begin position="6"/>
        <end position="79"/>
    </location>
</feature>
<proteinExistence type="predicted"/>
<comment type="caution">
    <text evidence="3">The sequence shown here is derived from an EMBL/GenBank/DDBJ whole genome shotgun (WGS) entry which is preliminary data.</text>
</comment>
<dbReference type="Proteomes" id="UP000178419">
    <property type="component" value="Unassembled WGS sequence"/>
</dbReference>
<keyword evidence="1" id="KW-0139">CF(1)</keyword>
<dbReference type="GO" id="GO:0045259">
    <property type="term" value="C:proton-transporting ATP synthase complex"/>
    <property type="evidence" value="ECO:0007669"/>
    <property type="project" value="UniProtKB-KW"/>
</dbReference>
<dbReference type="Pfam" id="PF02823">
    <property type="entry name" value="ATP-synt_DE_N"/>
    <property type="match status" value="1"/>
</dbReference>